<dbReference type="AlphaFoldDB" id="A0A2U8VNT7"/>
<dbReference type="EMBL" id="CP029551">
    <property type="protein sequence ID" value="AWN35359.1"/>
    <property type="molecule type" value="Genomic_DNA"/>
</dbReference>
<organism evidence="1 2">
    <name type="scientific">Methylobacterium radiodurans</name>
    <dbReference type="NCBI Taxonomy" id="2202828"/>
    <lineage>
        <taxon>Bacteria</taxon>
        <taxon>Pseudomonadati</taxon>
        <taxon>Pseudomonadota</taxon>
        <taxon>Alphaproteobacteria</taxon>
        <taxon>Hyphomicrobiales</taxon>
        <taxon>Methylobacteriaceae</taxon>
        <taxon>Methylobacterium</taxon>
    </lineage>
</organism>
<dbReference type="RefSeq" id="WP_109950481.1">
    <property type="nucleotide sequence ID" value="NZ_CP029551.1"/>
</dbReference>
<sequence length="190" mass="21567">MPSKCIVVCVTDDQLLTVYANRPECFVRHHIEPSLFEKFDNTFEVSEMAVGGRPLPLPRPKRVEHENGLAAYEYEFDLAAFTEERIRKTYIDISFNFLRVTADGQTINAVQTVYRNCTSAEYEFYVDPQIEPKRVTSYSAGILPFESNVFPRQGPLHPSSEMSLIAGAIRVSCPFAIQRKSTIVFSVDLC</sequence>
<proteinExistence type="predicted"/>
<dbReference type="KEGG" id="meti:DK427_06105"/>
<protein>
    <submittedName>
        <fullName evidence="1">Uncharacterized protein</fullName>
    </submittedName>
</protein>
<dbReference type="Proteomes" id="UP000246058">
    <property type="component" value="Chromosome"/>
</dbReference>
<accession>A0A2U8VNT7</accession>
<keyword evidence="2" id="KW-1185">Reference proteome</keyword>
<evidence type="ECO:0000313" key="1">
    <source>
        <dbReference type="EMBL" id="AWN35359.1"/>
    </source>
</evidence>
<gene>
    <name evidence="1" type="ORF">DK427_06105</name>
</gene>
<name>A0A2U8VNT7_9HYPH</name>
<evidence type="ECO:0000313" key="2">
    <source>
        <dbReference type="Proteomes" id="UP000246058"/>
    </source>
</evidence>
<reference evidence="1 2" key="1">
    <citation type="submission" date="2018-05" db="EMBL/GenBank/DDBJ databases">
        <title>Complete Genome Sequence of Methylobacterium sp. 17Sr1-43.</title>
        <authorList>
            <person name="Srinivasan S."/>
        </authorList>
    </citation>
    <scope>NUCLEOTIDE SEQUENCE [LARGE SCALE GENOMIC DNA]</scope>
    <source>
        <strain evidence="1 2">17Sr1-43</strain>
    </source>
</reference>